<gene>
    <name evidence="2" type="ORF">PMAYCL1PPCAC_32484</name>
</gene>
<sequence>QKWSSIPRSVDKLWLVEVIAVAGDFRGRGLARVLMEFGMEKAIDRGVHAAASEVVANASIALFAKYDYVLLKEVIHSEYRGEDGLPVFVCPEGEKAAQLLFKMLKSSTNVMH</sequence>
<evidence type="ECO:0000259" key="1">
    <source>
        <dbReference type="PROSITE" id="PS51186"/>
    </source>
</evidence>
<dbReference type="AlphaFoldDB" id="A0AAN5DHY4"/>
<dbReference type="Pfam" id="PF00583">
    <property type="entry name" value="Acetyltransf_1"/>
    <property type="match status" value="1"/>
</dbReference>
<proteinExistence type="predicted"/>
<evidence type="ECO:0000313" key="3">
    <source>
        <dbReference type="Proteomes" id="UP001328107"/>
    </source>
</evidence>
<dbReference type="PANTHER" id="PTHR20905">
    <property type="entry name" value="N-ACETYLTRANSFERASE-RELATED"/>
    <property type="match status" value="1"/>
</dbReference>
<feature type="non-terminal residue" evidence="2">
    <location>
        <position position="1"/>
    </location>
</feature>
<dbReference type="InterPro" id="IPR016181">
    <property type="entry name" value="Acyl_CoA_acyltransferase"/>
</dbReference>
<dbReference type="SUPFAM" id="SSF55729">
    <property type="entry name" value="Acyl-CoA N-acyltransferases (Nat)"/>
    <property type="match status" value="1"/>
</dbReference>
<comment type="caution">
    <text evidence="2">The sequence shown here is derived from an EMBL/GenBank/DDBJ whole genome shotgun (WGS) entry which is preliminary data.</text>
</comment>
<dbReference type="Proteomes" id="UP001328107">
    <property type="component" value="Unassembled WGS sequence"/>
</dbReference>
<protein>
    <recommendedName>
        <fullName evidence="1">N-acetyltransferase domain-containing protein</fullName>
    </recommendedName>
</protein>
<dbReference type="GO" id="GO:0008080">
    <property type="term" value="F:N-acetyltransferase activity"/>
    <property type="evidence" value="ECO:0007669"/>
    <property type="project" value="TreeGrafter"/>
</dbReference>
<dbReference type="PANTHER" id="PTHR20905:SF30">
    <property type="entry name" value="N-ACETYLTRANSFERASE DOMAIN-CONTAINING PROTEIN"/>
    <property type="match status" value="1"/>
</dbReference>
<dbReference type="Gene3D" id="3.40.630.30">
    <property type="match status" value="1"/>
</dbReference>
<dbReference type="PROSITE" id="PS51186">
    <property type="entry name" value="GNAT"/>
    <property type="match status" value="1"/>
</dbReference>
<feature type="domain" description="N-acetyltransferase" evidence="1">
    <location>
        <begin position="1"/>
        <end position="105"/>
    </location>
</feature>
<dbReference type="InterPro" id="IPR000182">
    <property type="entry name" value="GNAT_dom"/>
</dbReference>
<accession>A0AAN5DHY4</accession>
<dbReference type="EMBL" id="BTRK01000006">
    <property type="protein sequence ID" value="GMR62289.1"/>
    <property type="molecule type" value="Genomic_DNA"/>
</dbReference>
<reference evidence="3" key="1">
    <citation type="submission" date="2022-10" db="EMBL/GenBank/DDBJ databases">
        <title>Genome assembly of Pristionchus species.</title>
        <authorList>
            <person name="Yoshida K."/>
            <person name="Sommer R.J."/>
        </authorList>
    </citation>
    <scope>NUCLEOTIDE SEQUENCE [LARGE SCALE GENOMIC DNA]</scope>
    <source>
        <strain evidence="3">RS5460</strain>
    </source>
</reference>
<keyword evidence="3" id="KW-1185">Reference proteome</keyword>
<name>A0AAN5DHY4_9BILA</name>
<evidence type="ECO:0000313" key="2">
    <source>
        <dbReference type="EMBL" id="GMR62289.1"/>
    </source>
</evidence>
<dbReference type="CDD" id="cd04301">
    <property type="entry name" value="NAT_SF"/>
    <property type="match status" value="1"/>
</dbReference>
<organism evidence="2 3">
    <name type="scientific">Pristionchus mayeri</name>
    <dbReference type="NCBI Taxonomy" id="1317129"/>
    <lineage>
        <taxon>Eukaryota</taxon>
        <taxon>Metazoa</taxon>
        <taxon>Ecdysozoa</taxon>
        <taxon>Nematoda</taxon>
        <taxon>Chromadorea</taxon>
        <taxon>Rhabditida</taxon>
        <taxon>Rhabditina</taxon>
        <taxon>Diplogasteromorpha</taxon>
        <taxon>Diplogasteroidea</taxon>
        <taxon>Neodiplogasteridae</taxon>
        <taxon>Pristionchus</taxon>
    </lineage>
</organism>